<evidence type="ECO:0000313" key="2">
    <source>
        <dbReference type="EMBL" id="TGZ09618.1"/>
    </source>
</evidence>
<dbReference type="SUPFAM" id="SSF55608">
    <property type="entry name" value="Homing endonucleases"/>
    <property type="match status" value="1"/>
</dbReference>
<evidence type="ECO:0008006" key="4">
    <source>
        <dbReference type="Google" id="ProtNLM"/>
    </source>
</evidence>
<feature type="region of interest" description="Disordered" evidence="1">
    <location>
        <begin position="12"/>
        <end position="35"/>
    </location>
</feature>
<protein>
    <recommendedName>
        <fullName evidence="4">Homing endonuclease LAGLIDADG domain-containing protein</fullName>
    </recommendedName>
</protein>
<evidence type="ECO:0000256" key="1">
    <source>
        <dbReference type="SAM" id="MobiDB-lite"/>
    </source>
</evidence>
<comment type="caution">
    <text evidence="2">The sequence shown here is derived from an EMBL/GenBank/DDBJ whole genome shotgun (WGS) entry which is preliminary data.</text>
</comment>
<organism evidence="2 3">
    <name type="scientific">Streptomyces rhizosphaericola</name>
    <dbReference type="NCBI Taxonomy" id="2564098"/>
    <lineage>
        <taxon>Bacteria</taxon>
        <taxon>Bacillati</taxon>
        <taxon>Actinomycetota</taxon>
        <taxon>Actinomycetes</taxon>
        <taxon>Kitasatosporales</taxon>
        <taxon>Streptomycetaceae</taxon>
        <taxon>Streptomyces</taxon>
    </lineage>
</organism>
<sequence length="309" mass="33879">MAGHDPNAPALFDIGALVPAPPPPPASAGSPTPRPVPAFMDLEDPRYAYMFGFLQADGHLASGTGNKGRLSVEINVRDIAILREFQQLTPYHSSITERVRSTNYAERHHSAVWTLCDREARAKVNDPGLPYGRKSKRITPPRVEFSRREYLRGIVDADGSIGYTGQGLPFVSLTTASAAVGAYLCRYAKAVTGTARRIGRNTRDGVYNVVYTKEAAVQLAAHLYYPNCLSLARKSTAAASPASWERPAAMRVRPPGRRWKPWEDRTLLNSEDATAAAAELGRSEASCSVRLWRLRTGQVRRPEDLPPSP</sequence>
<keyword evidence="3" id="KW-1185">Reference proteome</keyword>
<accession>A0ABY2PFC1</accession>
<dbReference type="EMBL" id="SRZK01000118">
    <property type="protein sequence ID" value="TGZ09618.1"/>
    <property type="molecule type" value="Genomic_DNA"/>
</dbReference>
<proteinExistence type="predicted"/>
<dbReference type="RefSeq" id="WP_136016355.1">
    <property type="nucleotide sequence ID" value="NZ_SRZK01000118.1"/>
</dbReference>
<evidence type="ECO:0000313" key="3">
    <source>
        <dbReference type="Proteomes" id="UP000306274"/>
    </source>
</evidence>
<feature type="compositionally biased region" description="Pro residues" evidence="1">
    <location>
        <begin position="19"/>
        <end position="35"/>
    </location>
</feature>
<name>A0ABY2PFC1_9ACTN</name>
<dbReference type="Proteomes" id="UP000306274">
    <property type="component" value="Unassembled WGS sequence"/>
</dbReference>
<gene>
    <name evidence="2" type="ORF">E5Z02_14265</name>
</gene>
<dbReference type="Gene3D" id="3.10.28.10">
    <property type="entry name" value="Homing endonucleases"/>
    <property type="match status" value="1"/>
</dbReference>
<reference evidence="2 3" key="1">
    <citation type="submission" date="2019-04" db="EMBL/GenBank/DDBJ databases">
        <title>Streptomyces rhizosphaericola sp. nov., an actinobacterium isolated from the wheat rhizosphere.</title>
        <authorList>
            <person name="Vargas Hoyos H.A."/>
            <person name="Santos S.N."/>
            <person name="Genuario D.B."/>
            <person name="Melo I.S."/>
            <person name="Da Silva L.J."/>
            <person name="Da Silva F.S.P."/>
            <person name="Zucchi T.D."/>
        </authorList>
    </citation>
    <scope>NUCLEOTIDE SEQUENCE [LARGE SCALE GENOMIC DNA]</scope>
    <source>
        <strain evidence="2 3">1AS2c</strain>
    </source>
</reference>
<dbReference type="InterPro" id="IPR027434">
    <property type="entry name" value="Homing_endonucl"/>
</dbReference>